<evidence type="ECO:0000256" key="5">
    <source>
        <dbReference type="ARBA" id="ARBA00023002"/>
    </source>
</evidence>
<proteinExistence type="inferred from homology"/>
<dbReference type="InterPro" id="IPR004183">
    <property type="entry name" value="Xdiol_dOase_suB"/>
</dbReference>
<dbReference type="CDD" id="cd07363">
    <property type="entry name" value="45_DOPA_Dioxygenase"/>
    <property type="match status" value="1"/>
</dbReference>
<evidence type="ECO:0000313" key="8">
    <source>
        <dbReference type="Proteomes" id="UP000018419"/>
    </source>
</evidence>
<dbReference type="PIRSF" id="PIRSF006157">
    <property type="entry name" value="Doxgns_DODA"/>
    <property type="match status" value="1"/>
</dbReference>
<evidence type="ECO:0000313" key="7">
    <source>
        <dbReference type="EMBL" id="EET81846.1"/>
    </source>
</evidence>
<keyword evidence="4" id="KW-0862">Zinc</keyword>
<keyword evidence="8" id="KW-1185">Reference proteome</keyword>
<evidence type="ECO:0000259" key="6">
    <source>
        <dbReference type="Pfam" id="PF02900"/>
    </source>
</evidence>
<dbReference type="Pfam" id="PF02900">
    <property type="entry name" value="LigB"/>
    <property type="match status" value="1"/>
</dbReference>
<feature type="domain" description="Extradiol ring-cleavage dioxygenase class III enzyme subunit B" evidence="6">
    <location>
        <begin position="22"/>
        <end position="264"/>
    </location>
</feature>
<organism evidence="7 8">
    <name type="scientific">Acinetobacter radioresistens SK82</name>
    <dbReference type="NCBI Taxonomy" id="596318"/>
    <lineage>
        <taxon>Bacteria</taxon>
        <taxon>Pseudomonadati</taxon>
        <taxon>Pseudomonadota</taxon>
        <taxon>Gammaproteobacteria</taxon>
        <taxon>Moraxellales</taxon>
        <taxon>Moraxellaceae</taxon>
        <taxon>Acinetobacter</taxon>
    </lineage>
</organism>
<keyword evidence="7" id="KW-0223">Dioxygenase</keyword>
<dbReference type="SUPFAM" id="SSF53213">
    <property type="entry name" value="LigB-like"/>
    <property type="match status" value="1"/>
</dbReference>
<evidence type="ECO:0000256" key="4">
    <source>
        <dbReference type="ARBA" id="ARBA00022833"/>
    </source>
</evidence>
<reference evidence="7 8" key="1">
    <citation type="submission" date="2009-07" db="EMBL/GenBank/DDBJ databases">
        <authorList>
            <person name="Madupu R."/>
            <person name="Durkin A.S."/>
            <person name="Torralba M."/>
            <person name="Methe B."/>
            <person name="Sutton G.G."/>
            <person name="Strausberg R.L."/>
            <person name="Nelson K.E."/>
        </authorList>
    </citation>
    <scope>NUCLEOTIDE SEQUENCE [LARGE SCALE GENOMIC DNA]</scope>
    <source>
        <strain evidence="7 8">SK82</strain>
    </source>
</reference>
<evidence type="ECO:0000256" key="2">
    <source>
        <dbReference type="ARBA" id="ARBA00007581"/>
    </source>
</evidence>
<dbReference type="GO" id="GO:0051213">
    <property type="term" value="F:dioxygenase activity"/>
    <property type="evidence" value="ECO:0007669"/>
    <property type="project" value="UniProtKB-KW"/>
</dbReference>
<comment type="caution">
    <text evidence="7">The sequence shown here is derived from an EMBL/GenBank/DDBJ whole genome shotgun (WGS) entry which is preliminary data.</text>
</comment>
<accession>A0ABP2GJJ0</accession>
<evidence type="ECO:0000256" key="1">
    <source>
        <dbReference type="ARBA" id="ARBA00001947"/>
    </source>
</evidence>
<gene>
    <name evidence="7" type="ORF">ACIRA0001_0716</name>
</gene>
<evidence type="ECO:0000256" key="3">
    <source>
        <dbReference type="ARBA" id="ARBA00022723"/>
    </source>
</evidence>
<protein>
    <submittedName>
        <fullName evidence="7">Aromatic ring-opening dioxygenase, catalytic subunit LigB</fullName>
    </submittedName>
</protein>
<dbReference type="InterPro" id="IPR014436">
    <property type="entry name" value="Extradiol_dOase_DODA"/>
</dbReference>
<dbReference type="PANTHER" id="PTHR30096:SF0">
    <property type="entry name" value="4,5-DOPA DIOXYGENASE EXTRADIOL-LIKE PROTEIN"/>
    <property type="match status" value="1"/>
</dbReference>
<dbReference type="EMBL" id="ACVR01000062">
    <property type="protein sequence ID" value="EET81846.1"/>
    <property type="molecule type" value="Genomic_DNA"/>
</dbReference>
<dbReference type="PANTHER" id="PTHR30096">
    <property type="entry name" value="4,5-DOPA DIOXYGENASE EXTRADIOL-LIKE PROTEIN"/>
    <property type="match status" value="1"/>
</dbReference>
<keyword evidence="3" id="KW-0479">Metal-binding</keyword>
<comment type="cofactor">
    <cofactor evidence="1">
        <name>Zn(2+)</name>
        <dbReference type="ChEBI" id="CHEBI:29105"/>
    </cofactor>
</comment>
<sequence>MKFNLNCSGQALMNLQTLPGLFISHGSPMLALDPEQVGPALERLSINLPKPEAIIVMSAHWESQALEVSIATRPETWHDFRGFPAELYEIHYRAPGNPELAEEILHLFAEAQIQAHANNIRPRDHGVWMPLLHMYPEAEIPVIEISLPMSMSADEIYQIGQVLAPLRERQILLIGSGSITHNLAELNWHGNTSEVPEWASTFRNHVVSKLSHSSYDEVLDWQYLPYIARNHPTLEHLAPLFFAMGTGSRFSLVHSSFSMGALGMDIYRFD</sequence>
<name>A0ABP2GJJ0_ACIRA</name>
<comment type="similarity">
    <text evidence="2">Belongs to the DODA-type extradiol aromatic ring-opening dioxygenase family.</text>
</comment>
<dbReference type="Proteomes" id="UP000018419">
    <property type="component" value="Unassembled WGS sequence"/>
</dbReference>
<dbReference type="Gene3D" id="3.40.830.10">
    <property type="entry name" value="LigB-like"/>
    <property type="match status" value="1"/>
</dbReference>
<keyword evidence="5" id="KW-0560">Oxidoreductase</keyword>